<evidence type="ECO:0000313" key="1">
    <source>
        <dbReference type="EMBL" id="KAK7298867.1"/>
    </source>
</evidence>
<dbReference type="AlphaFoldDB" id="A0AAN9JIZ2"/>
<gene>
    <name evidence="1" type="ORF">VNO77_46185</name>
</gene>
<accession>A0AAN9JIZ2</accession>
<sequence>MEESSVSNLVLSTGSNHYVIHVPAHSCFDRESLSGCRAQGDLESIPSLPVASLDMASGSSQVSVKEPIVGKSNKYEVNDLVSSGEAYHEPRFVCFYFLGCASSGYRWGEGK</sequence>
<name>A0AAN9JIZ2_CANGL</name>
<organism evidence="1 2">
    <name type="scientific">Canavalia gladiata</name>
    <name type="common">Sword bean</name>
    <name type="synonym">Dolichos gladiatus</name>
    <dbReference type="NCBI Taxonomy" id="3824"/>
    <lineage>
        <taxon>Eukaryota</taxon>
        <taxon>Viridiplantae</taxon>
        <taxon>Streptophyta</taxon>
        <taxon>Embryophyta</taxon>
        <taxon>Tracheophyta</taxon>
        <taxon>Spermatophyta</taxon>
        <taxon>Magnoliopsida</taxon>
        <taxon>eudicotyledons</taxon>
        <taxon>Gunneridae</taxon>
        <taxon>Pentapetalae</taxon>
        <taxon>rosids</taxon>
        <taxon>fabids</taxon>
        <taxon>Fabales</taxon>
        <taxon>Fabaceae</taxon>
        <taxon>Papilionoideae</taxon>
        <taxon>50 kb inversion clade</taxon>
        <taxon>NPAAA clade</taxon>
        <taxon>indigoferoid/millettioid clade</taxon>
        <taxon>Phaseoleae</taxon>
        <taxon>Canavalia</taxon>
    </lineage>
</organism>
<reference evidence="1 2" key="1">
    <citation type="submission" date="2024-01" db="EMBL/GenBank/DDBJ databases">
        <title>The genomes of 5 underutilized Papilionoideae crops provide insights into root nodulation and disease resistanc.</title>
        <authorList>
            <person name="Jiang F."/>
        </authorList>
    </citation>
    <scope>NUCLEOTIDE SEQUENCE [LARGE SCALE GENOMIC DNA]</scope>
    <source>
        <strain evidence="1">LVBAO_FW01</strain>
        <tissue evidence="1">Leaves</tissue>
    </source>
</reference>
<proteinExistence type="predicted"/>
<evidence type="ECO:0000313" key="2">
    <source>
        <dbReference type="Proteomes" id="UP001367508"/>
    </source>
</evidence>
<dbReference type="EMBL" id="JAYMYQ010000023">
    <property type="protein sequence ID" value="KAK7298867.1"/>
    <property type="molecule type" value="Genomic_DNA"/>
</dbReference>
<keyword evidence="2" id="KW-1185">Reference proteome</keyword>
<comment type="caution">
    <text evidence="1">The sequence shown here is derived from an EMBL/GenBank/DDBJ whole genome shotgun (WGS) entry which is preliminary data.</text>
</comment>
<dbReference type="Proteomes" id="UP001367508">
    <property type="component" value="Unassembled WGS sequence"/>
</dbReference>
<protein>
    <submittedName>
        <fullName evidence="1">Uncharacterized protein</fullName>
    </submittedName>
</protein>